<sequence length="74" mass="9255">MCQVLSLHGDSVQELSELYPRSYPSYHGCLQVWITMERRRKKRDERKKWRRKMRMRVVRVMMMKMVTMTMRTMR</sequence>
<reference evidence="1" key="1">
    <citation type="submission" date="2014-11" db="EMBL/GenBank/DDBJ databases">
        <authorList>
            <person name="Amaro Gonzalez C."/>
        </authorList>
    </citation>
    <scope>NUCLEOTIDE SEQUENCE</scope>
</reference>
<evidence type="ECO:0000313" key="1">
    <source>
        <dbReference type="EMBL" id="JAH88472.1"/>
    </source>
</evidence>
<accession>A0A0E9WDQ6</accession>
<reference evidence="1" key="2">
    <citation type="journal article" date="2015" name="Fish Shellfish Immunol.">
        <title>Early steps in the European eel (Anguilla anguilla)-Vibrio vulnificus interaction in the gills: Role of the RtxA13 toxin.</title>
        <authorList>
            <person name="Callol A."/>
            <person name="Pajuelo D."/>
            <person name="Ebbesson L."/>
            <person name="Teles M."/>
            <person name="MacKenzie S."/>
            <person name="Amaro C."/>
        </authorList>
    </citation>
    <scope>NUCLEOTIDE SEQUENCE</scope>
</reference>
<name>A0A0E9WDQ6_ANGAN</name>
<dbReference type="AlphaFoldDB" id="A0A0E9WDQ6"/>
<dbReference type="EMBL" id="GBXM01020105">
    <property type="protein sequence ID" value="JAH88472.1"/>
    <property type="molecule type" value="Transcribed_RNA"/>
</dbReference>
<proteinExistence type="predicted"/>
<organism evidence="1">
    <name type="scientific">Anguilla anguilla</name>
    <name type="common">European freshwater eel</name>
    <name type="synonym">Muraena anguilla</name>
    <dbReference type="NCBI Taxonomy" id="7936"/>
    <lineage>
        <taxon>Eukaryota</taxon>
        <taxon>Metazoa</taxon>
        <taxon>Chordata</taxon>
        <taxon>Craniata</taxon>
        <taxon>Vertebrata</taxon>
        <taxon>Euteleostomi</taxon>
        <taxon>Actinopterygii</taxon>
        <taxon>Neopterygii</taxon>
        <taxon>Teleostei</taxon>
        <taxon>Anguilliformes</taxon>
        <taxon>Anguillidae</taxon>
        <taxon>Anguilla</taxon>
    </lineage>
</organism>
<protein>
    <submittedName>
        <fullName evidence="1">Uncharacterized protein</fullName>
    </submittedName>
</protein>